<evidence type="ECO:0000256" key="4">
    <source>
        <dbReference type="ARBA" id="ARBA00023242"/>
    </source>
</evidence>
<dbReference type="InterPro" id="IPR001138">
    <property type="entry name" value="Zn2Cys6_DnaBD"/>
</dbReference>
<keyword evidence="8" id="KW-1185">Reference proteome</keyword>
<dbReference type="CDD" id="cd12148">
    <property type="entry name" value="fungal_TF_MHR"/>
    <property type="match status" value="1"/>
</dbReference>
<evidence type="ECO:0000256" key="5">
    <source>
        <dbReference type="SAM" id="MobiDB-lite"/>
    </source>
</evidence>
<accession>G9N444</accession>
<evidence type="ECO:0000313" key="8">
    <source>
        <dbReference type="Proteomes" id="UP000007115"/>
    </source>
</evidence>
<dbReference type="Pfam" id="PF04508">
    <property type="entry name" value="Pox_A_type_inc"/>
    <property type="match status" value="1"/>
</dbReference>
<sequence>APTPAKRRRQQTWRACERCRTRRVKCDNTRPCLQCRERGVSCTNTNARGERDLKSLPLALREIEKLKLRISDLESELAECKKPLAKTTVSVSSSPSEQSDASSNIVTHHRRPPGRGWVGTYITCPRSGQRSYYGPFSAFYFLGRIGAYLSETLDQSVTDRYLYPQGVSDSLANLATLHTAQQSMNKSHAFNTAPRPMMARTQEESFLQLFWESYHCTVPIIDDIDFMQNYNSLWDANGTYRKPCPLTDIVVALSMQYGWTFLASNSSNANTLDDPFNDATSAGRWHFHRCQSLLNVDLESPSLLMIQCKIFSTTYLCNASFTNMAHATLGQTSILAHILGLHQEPPEDMPCKERELRKRVWCCLHTLETRMSLKLGRPPVLDDFHTTTQPPSEDADLGLLNSAESFAPDITWMSFTTRSESLMAVVKDIHTTLLERAARIIHEGGLQGSPYQDPQALEAYAKAVSEQIPLMQEWVGKLPTGIKMKRRGQGEAFSVDRSCFDIDVGAPLWLQRQRLFLELMYHNQMISFYRPCIAFPRTSAPAVYSPILKQHAVAALNHAIAHTDMVLQAVVETDLMNGWQECFQWQWNATITAIGFLFSNPIDPSTPAARKALEKGITIFETLGKSYSMAANGAIVVKDLMAKAELLSS</sequence>
<dbReference type="SMART" id="SM00066">
    <property type="entry name" value="GAL4"/>
    <property type="match status" value="1"/>
</dbReference>
<organism evidence="7 8">
    <name type="scientific">Hypocrea virens (strain Gv29-8 / FGSC 10586)</name>
    <name type="common">Gliocladium virens</name>
    <name type="synonym">Trichoderma virens</name>
    <dbReference type="NCBI Taxonomy" id="413071"/>
    <lineage>
        <taxon>Eukaryota</taxon>
        <taxon>Fungi</taxon>
        <taxon>Dikarya</taxon>
        <taxon>Ascomycota</taxon>
        <taxon>Pezizomycotina</taxon>
        <taxon>Sordariomycetes</taxon>
        <taxon>Hypocreomycetidae</taxon>
        <taxon>Hypocreales</taxon>
        <taxon>Hypocreaceae</taxon>
        <taxon>Trichoderma</taxon>
    </lineage>
</organism>
<dbReference type="GO" id="GO:0005634">
    <property type="term" value="C:nucleus"/>
    <property type="evidence" value="ECO:0007669"/>
    <property type="project" value="TreeGrafter"/>
</dbReference>
<dbReference type="Gene3D" id="4.10.240.10">
    <property type="entry name" value="Zn(2)-C6 fungal-type DNA-binding domain"/>
    <property type="match status" value="1"/>
</dbReference>
<dbReference type="HOGENOM" id="CLU_016509_0_0_1"/>
<evidence type="ECO:0000256" key="2">
    <source>
        <dbReference type="ARBA" id="ARBA00023015"/>
    </source>
</evidence>
<dbReference type="SMART" id="SM00906">
    <property type="entry name" value="Fungal_trans"/>
    <property type="match status" value="1"/>
</dbReference>
<dbReference type="InterPro" id="IPR007596">
    <property type="entry name" value="Pox_A_type_inc"/>
</dbReference>
<dbReference type="PROSITE" id="PS00463">
    <property type="entry name" value="ZN2_CY6_FUNGAL_1"/>
    <property type="match status" value="1"/>
</dbReference>
<dbReference type="GO" id="GO:0000981">
    <property type="term" value="F:DNA-binding transcription factor activity, RNA polymerase II-specific"/>
    <property type="evidence" value="ECO:0007669"/>
    <property type="project" value="InterPro"/>
</dbReference>
<dbReference type="eggNOG" id="ENOG502SIGA">
    <property type="taxonomic scope" value="Eukaryota"/>
</dbReference>
<dbReference type="InterPro" id="IPR036864">
    <property type="entry name" value="Zn2-C6_fun-type_DNA-bd_sf"/>
</dbReference>
<dbReference type="PANTHER" id="PTHR47424:SF12">
    <property type="entry name" value="TRANSCRIPTION FACTOR ASQA"/>
    <property type="match status" value="1"/>
</dbReference>
<feature type="non-terminal residue" evidence="7">
    <location>
        <position position="1"/>
    </location>
</feature>
<dbReference type="InParanoid" id="G9N444"/>
<dbReference type="Pfam" id="PF04082">
    <property type="entry name" value="Fungal_trans"/>
    <property type="match status" value="1"/>
</dbReference>
<dbReference type="PROSITE" id="PS50048">
    <property type="entry name" value="ZN2_CY6_FUNGAL_2"/>
    <property type="match status" value="1"/>
</dbReference>
<feature type="region of interest" description="Disordered" evidence="5">
    <location>
        <begin position="88"/>
        <end position="111"/>
    </location>
</feature>
<reference evidence="7 8" key="1">
    <citation type="journal article" date="2011" name="Genome Biol.">
        <title>Comparative genome sequence analysis underscores mycoparasitism as the ancestral life style of Trichoderma.</title>
        <authorList>
            <person name="Kubicek C.P."/>
            <person name="Herrera-Estrella A."/>
            <person name="Seidl-Seiboth V."/>
            <person name="Martinez D.A."/>
            <person name="Druzhinina I.S."/>
            <person name="Thon M."/>
            <person name="Zeilinger S."/>
            <person name="Casas-Flores S."/>
            <person name="Horwitz B.A."/>
            <person name="Mukherjee P.K."/>
            <person name="Mukherjee M."/>
            <person name="Kredics L."/>
            <person name="Alcaraz L.D."/>
            <person name="Aerts A."/>
            <person name="Antal Z."/>
            <person name="Atanasova L."/>
            <person name="Cervantes-Badillo M.G."/>
            <person name="Challacombe J."/>
            <person name="Chertkov O."/>
            <person name="McCluskey K."/>
            <person name="Coulpier F."/>
            <person name="Deshpande N."/>
            <person name="von Doehren H."/>
            <person name="Ebbole D.J."/>
            <person name="Esquivel-Naranjo E.U."/>
            <person name="Fekete E."/>
            <person name="Flipphi M."/>
            <person name="Glaser F."/>
            <person name="Gomez-Rodriguez E.Y."/>
            <person name="Gruber S."/>
            <person name="Han C."/>
            <person name="Henrissat B."/>
            <person name="Hermosa R."/>
            <person name="Hernandez-Onate M."/>
            <person name="Karaffa L."/>
            <person name="Kosti I."/>
            <person name="Le Crom S."/>
            <person name="Lindquist E."/>
            <person name="Lucas S."/>
            <person name="Luebeck M."/>
            <person name="Luebeck P.S."/>
            <person name="Margeot A."/>
            <person name="Metz B."/>
            <person name="Misra M."/>
            <person name="Nevalainen H."/>
            <person name="Omann M."/>
            <person name="Packer N."/>
            <person name="Perrone G."/>
            <person name="Uresti-Rivera E.E."/>
            <person name="Salamov A."/>
            <person name="Schmoll M."/>
            <person name="Seiboth B."/>
            <person name="Shapiro H."/>
            <person name="Sukno S."/>
            <person name="Tamayo-Ramos J.A."/>
            <person name="Tisch D."/>
            <person name="Wiest A."/>
            <person name="Wilkinson H.H."/>
            <person name="Zhang M."/>
            <person name="Coutinho P.M."/>
            <person name="Kenerley C.M."/>
            <person name="Monte E."/>
            <person name="Baker S.E."/>
            <person name="Grigoriev I.V."/>
        </authorList>
    </citation>
    <scope>NUCLEOTIDE SEQUENCE [LARGE SCALE GENOMIC DNA]</scope>
    <source>
        <strain evidence="8">Gv29-8 / FGSC 10586</strain>
    </source>
</reference>
<dbReference type="GO" id="GO:0008270">
    <property type="term" value="F:zinc ion binding"/>
    <property type="evidence" value="ECO:0007669"/>
    <property type="project" value="InterPro"/>
</dbReference>
<dbReference type="Proteomes" id="UP000007115">
    <property type="component" value="Unassembled WGS sequence"/>
</dbReference>
<dbReference type="GO" id="GO:0006351">
    <property type="term" value="P:DNA-templated transcription"/>
    <property type="evidence" value="ECO:0007669"/>
    <property type="project" value="InterPro"/>
</dbReference>
<keyword evidence="3" id="KW-0804">Transcription</keyword>
<feature type="compositionally biased region" description="Low complexity" evidence="5">
    <location>
        <begin position="90"/>
        <end position="103"/>
    </location>
</feature>
<feature type="domain" description="Zn(2)-C6 fungal-type" evidence="6">
    <location>
        <begin position="15"/>
        <end position="44"/>
    </location>
</feature>
<keyword evidence="2" id="KW-0805">Transcription regulation</keyword>
<dbReference type="OrthoDB" id="2283488at2759"/>
<dbReference type="GeneID" id="25787271"/>
<comment type="caution">
    <text evidence="7">The sequence shown here is derived from an EMBL/GenBank/DDBJ whole genome shotgun (WGS) entry which is preliminary data.</text>
</comment>
<feature type="non-terminal residue" evidence="7">
    <location>
        <position position="649"/>
    </location>
</feature>
<dbReference type="EMBL" id="ABDF02000086">
    <property type="protein sequence ID" value="EHK18370.1"/>
    <property type="molecule type" value="Genomic_DNA"/>
</dbReference>
<dbReference type="RefSeq" id="XP_013952571.1">
    <property type="nucleotide sequence ID" value="XM_014097096.1"/>
</dbReference>
<keyword evidence="1" id="KW-0479">Metal-binding</keyword>
<dbReference type="VEuPathDB" id="FungiDB:TRIVIDRAFT_123634"/>
<gene>
    <name evidence="7" type="ORF">TRIVIDRAFT_123634</name>
</gene>
<dbReference type="OMA" id="LTVICHQ"/>
<name>G9N444_HYPVG</name>
<dbReference type="InterPro" id="IPR007219">
    <property type="entry name" value="XnlR_reg_dom"/>
</dbReference>
<dbReference type="GO" id="GO:0016032">
    <property type="term" value="P:viral process"/>
    <property type="evidence" value="ECO:0007669"/>
    <property type="project" value="InterPro"/>
</dbReference>
<dbReference type="Pfam" id="PF00172">
    <property type="entry name" value="Zn_clus"/>
    <property type="match status" value="1"/>
</dbReference>
<dbReference type="AlphaFoldDB" id="G9N444"/>
<evidence type="ECO:0000259" key="6">
    <source>
        <dbReference type="PROSITE" id="PS50048"/>
    </source>
</evidence>
<keyword evidence="4" id="KW-0539">Nucleus</keyword>
<dbReference type="PANTHER" id="PTHR47424">
    <property type="entry name" value="REGULATORY PROTEIN GAL4"/>
    <property type="match status" value="1"/>
</dbReference>
<dbReference type="CDD" id="cd00067">
    <property type="entry name" value="GAL4"/>
    <property type="match status" value="1"/>
</dbReference>
<dbReference type="GO" id="GO:0000978">
    <property type="term" value="F:RNA polymerase II cis-regulatory region sequence-specific DNA binding"/>
    <property type="evidence" value="ECO:0007669"/>
    <property type="project" value="TreeGrafter"/>
</dbReference>
<dbReference type="InterPro" id="IPR051127">
    <property type="entry name" value="Fungal_SecMet_Regulators"/>
</dbReference>
<evidence type="ECO:0000313" key="7">
    <source>
        <dbReference type="EMBL" id="EHK18370.1"/>
    </source>
</evidence>
<dbReference type="GO" id="GO:0000435">
    <property type="term" value="P:positive regulation of transcription from RNA polymerase II promoter by galactose"/>
    <property type="evidence" value="ECO:0007669"/>
    <property type="project" value="TreeGrafter"/>
</dbReference>
<evidence type="ECO:0000256" key="1">
    <source>
        <dbReference type="ARBA" id="ARBA00022723"/>
    </source>
</evidence>
<protein>
    <recommendedName>
        <fullName evidence="6">Zn(2)-C6 fungal-type domain-containing protein</fullName>
    </recommendedName>
</protein>
<proteinExistence type="predicted"/>
<evidence type="ECO:0000256" key="3">
    <source>
        <dbReference type="ARBA" id="ARBA00023163"/>
    </source>
</evidence>
<dbReference type="SUPFAM" id="SSF57701">
    <property type="entry name" value="Zn2/Cys6 DNA-binding domain"/>
    <property type="match status" value="1"/>
</dbReference>